<evidence type="ECO:0000313" key="1">
    <source>
        <dbReference type="EMBL" id="KAF1844848.1"/>
    </source>
</evidence>
<dbReference type="EMBL" id="ML976616">
    <property type="protein sequence ID" value="KAF1844848.1"/>
    <property type="molecule type" value="Genomic_DNA"/>
</dbReference>
<dbReference type="GeneID" id="63854057"/>
<reference evidence="1" key="1">
    <citation type="submission" date="2020-01" db="EMBL/GenBank/DDBJ databases">
        <authorList>
            <consortium name="DOE Joint Genome Institute"/>
            <person name="Haridas S."/>
            <person name="Albert R."/>
            <person name="Binder M."/>
            <person name="Bloem J."/>
            <person name="Labutti K."/>
            <person name="Salamov A."/>
            <person name="Andreopoulos B."/>
            <person name="Baker S.E."/>
            <person name="Barry K."/>
            <person name="Bills G."/>
            <person name="Bluhm B.H."/>
            <person name="Cannon C."/>
            <person name="Castanera R."/>
            <person name="Culley D.E."/>
            <person name="Daum C."/>
            <person name="Ezra D."/>
            <person name="Gonzalez J.B."/>
            <person name="Henrissat B."/>
            <person name="Kuo A."/>
            <person name="Liang C."/>
            <person name="Lipzen A."/>
            <person name="Lutzoni F."/>
            <person name="Magnuson J."/>
            <person name="Mondo S."/>
            <person name="Nolan M."/>
            <person name="Ohm R."/>
            <person name="Pangilinan J."/>
            <person name="Park H.-J."/>
            <person name="Ramirez L."/>
            <person name="Alfaro M."/>
            <person name="Sun H."/>
            <person name="Tritt A."/>
            <person name="Yoshinaga Y."/>
            <person name="Zwiers L.-H."/>
            <person name="Turgeon B.G."/>
            <person name="Goodwin S.B."/>
            <person name="Spatafora J.W."/>
            <person name="Crous P.W."/>
            <person name="Grigoriev I.V."/>
        </authorList>
    </citation>
    <scope>NUCLEOTIDE SEQUENCE</scope>
    <source>
        <strain evidence="1">CBS 394.84</strain>
    </source>
</reference>
<dbReference type="Proteomes" id="UP000800039">
    <property type="component" value="Unassembled WGS sequence"/>
</dbReference>
<evidence type="ECO:0000313" key="2">
    <source>
        <dbReference type="Proteomes" id="UP000800039"/>
    </source>
</evidence>
<dbReference type="RefSeq" id="XP_040787411.1">
    <property type="nucleotide sequence ID" value="XM_040936807.1"/>
</dbReference>
<organism evidence="1 2">
    <name type="scientific">Cucurbitaria berberidis CBS 394.84</name>
    <dbReference type="NCBI Taxonomy" id="1168544"/>
    <lineage>
        <taxon>Eukaryota</taxon>
        <taxon>Fungi</taxon>
        <taxon>Dikarya</taxon>
        <taxon>Ascomycota</taxon>
        <taxon>Pezizomycotina</taxon>
        <taxon>Dothideomycetes</taxon>
        <taxon>Pleosporomycetidae</taxon>
        <taxon>Pleosporales</taxon>
        <taxon>Pleosporineae</taxon>
        <taxon>Cucurbitariaceae</taxon>
        <taxon>Cucurbitaria</taxon>
    </lineage>
</organism>
<proteinExistence type="predicted"/>
<protein>
    <submittedName>
        <fullName evidence="1">Uncharacterized protein</fullName>
    </submittedName>
</protein>
<gene>
    <name evidence="1" type="ORF">K460DRAFT_405128</name>
</gene>
<sequence length="188" mass="21346">MQLPKHPTFTEQDMYVLPSLLVPSKQAQSDSTNKDVQRRIRERGERFYGPQILTPGASVSSCISSADRERRKQRSRIRVLMSGAPHVGKLGDYDSSKLDDITAVLRIVTNKPEPEHMSRLTFKLNIENQDWMADELLDTSEIHDMLLSDDEDSGEDFESVKNEPLAEDNGIAKTNEVLKWQSTTLFVP</sequence>
<keyword evidence="2" id="KW-1185">Reference proteome</keyword>
<comment type="caution">
    <text evidence="1">The sequence shown here is derived from an EMBL/GenBank/DDBJ whole genome shotgun (WGS) entry which is preliminary data.</text>
</comment>
<accession>A0A9P4GF19</accession>
<dbReference type="AlphaFoldDB" id="A0A9P4GF19"/>
<name>A0A9P4GF19_9PLEO</name>